<dbReference type="AlphaFoldDB" id="A0A1J9QS09"/>
<gene>
    <name evidence="2" type="ORF">BKCO1_4500052</name>
</gene>
<dbReference type="OrthoDB" id="6021263at2759"/>
<name>A0A1J9QS09_9PEZI</name>
<evidence type="ECO:0000313" key="3">
    <source>
        <dbReference type="Proteomes" id="UP000183809"/>
    </source>
</evidence>
<evidence type="ECO:0000256" key="1">
    <source>
        <dbReference type="SAM" id="MobiDB-lite"/>
    </source>
</evidence>
<dbReference type="Pfam" id="PF12824">
    <property type="entry name" value="MRP-L20"/>
    <property type="match status" value="2"/>
</dbReference>
<dbReference type="InterPro" id="IPR024388">
    <property type="entry name" value="Ribosomal_mL58"/>
</dbReference>
<dbReference type="PANTHER" id="PTHR28266:SF1">
    <property type="entry name" value="LARGE RIBOSOMAL SUBUNIT PROTEIN ML58"/>
    <property type="match status" value="1"/>
</dbReference>
<sequence length="282" mass="30219">MSNALLARPMRPLSASIASNLRCCGGPTTTTTTATSTTAKPSTSASPASPIAHTQRRHESTTRRQLNRLRSVPSAPYATPSPSHTADHIIFNPPSSAPSVYHTPLKFLPAHDRRRELYALTSRFTTGGGGGGASAPGGGVHASTGTALSAGAYTSSSSILPPHLAHHNPAASSVTSPASGKSSSAYMPPALRTPYTKKYHLTAADIEQIRQLRAQDPAHWTRERLAAKFECSQFFVGLVAPAPERAAQKLAEIDEVKRGWGRTKREAREDRRRRKEAWGRDA</sequence>
<proteinExistence type="predicted"/>
<evidence type="ECO:0000313" key="2">
    <source>
        <dbReference type="EMBL" id="OJD31742.1"/>
    </source>
</evidence>
<dbReference type="GeneID" id="31016474"/>
<dbReference type="PANTHER" id="PTHR28266">
    <property type="entry name" value="54S RIBOSOMAL PROTEIN L20, MITOCHONDRIAL"/>
    <property type="match status" value="1"/>
</dbReference>
<accession>A0A1J9QS09</accession>
<keyword evidence="3" id="KW-1185">Reference proteome</keyword>
<keyword evidence="2" id="KW-0689">Ribosomal protein</keyword>
<dbReference type="Proteomes" id="UP000183809">
    <property type="component" value="Unassembled WGS sequence"/>
</dbReference>
<feature type="compositionally biased region" description="Polar residues" evidence="1">
    <location>
        <begin position="170"/>
        <end position="185"/>
    </location>
</feature>
<dbReference type="GO" id="GO:0003735">
    <property type="term" value="F:structural constituent of ribosome"/>
    <property type="evidence" value="ECO:0007669"/>
    <property type="project" value="TreeGrafter"/>
</dbReference>
<protein>
    <submittedName>
        <fullName evidence="2">60s ribosomal protein</fullName>
    </submittedName>
</protein>
<feature type="compositionally biased region" description="Low complexity" evidence="1">
    <location>
        <begin position="27"/>
        <end position="50"/>
    </location>
</feature>
<keyword evidence="2" id="KW-0687">Ribonucleoprotein</keyword>
<feature type="region of interest" description="Disordered" evidence="1">
    <location>
        <begin position="164"/>
        <end position="185"/>
    </location>
</feature>
<organism evidence="2 3">
    <name type="scientific">Diplodia corticola</name>
    <dbReference type="NCBI Taxonomy" id="236234"/>
    <lineage>
        <taxon>Eukaryota</taxon>
        <taxon>Fungi</taxon>
        <taxon>Dikarya</taxon>
        <taxon>Ascomycota</taxon>
        <taxon>Pezizomycotina</taxon>
        <taxon>Dothideomycetes</taxon>
        <taxon>Dothideomycetes incertae sedis</taxon>
        <taxon>Botryosphaeriales</taxon>
        <taxon>Botryosphaeriaceae</taxon>
        <taxon>Diplodia</taxon>
    </lineage>
</organism>
<dbReference type="STRING" id="236234.A0A1J9QS09"/>
<feature type="region of interest" description="Disordered" evidence="1">
    <location>
        <begin position="22"/>
        <end position="85"/>
    </location>
</feature>
<comment type="caution">
    <text evidence="2">The sequence shown here is derived from an EMBL/GenBank/DDBJ whole genome shotgun (WGS) entry which is preliminary data.</text>
</comment>
<dbReference type="GO" id="GO:0005762">
    <property type="term" value="C:mitochondrial large ribosomal subunit"/>
    <property type="evidence" value="ECO:0007669"/>
    <property type="project" value="TreeGrafter"/>
</dbReference>
<reference evidence="2 3" key="1">
    <citation type="submission" date="2016-10" db="EMBL/GenBank/DDBJ databases">
        <title>Proteomics and genomics reveal pathogen-plant mechanisms compatible with a hemibiotrophic lifestyle of Diplodia corticola.</title>
        <authorList>
            <person name="Fernandes I."/>
            <person name="De Jonge R."/>
            <person name="Van De Peer Y."/>
            <person name="Devreese B."/>
            <person name="Alves A."/>
            <person name="Esteves A.C."/>
        </authorList>
    </citation>
    <scope>NUCLEOTIDE SEQUENCE [LARGE SCALE GENOMIC DNA]</scope>
    <source>
        <strain evidence="2 3">CBS 112549</strain>
    </source>
</reference>
<dbReference type="RefSeq" id="XP_020128002.1">
    <property type="nucleotide sequence ID" value="XM_020276213.1"/>
</dbReference>
<feature type="region of interest" description="Disordered" evidence="1">
    <location>
        <begin position="260"/>
        <end position="282"/>
    </location>
</feature>
<dbReference type="EMBL" id="MNUE01000045">
    <property type="protein sequence ID" value="OJD31742.1"/>
    <property type="molecule type" value="Genomic_DNA"/>
</dbReference>